<sequence>MFGEVYGFAYAATVATGGIIGYVKAQSFPSLAAGIVFGSLLGYGAYQLTKDPNNYHLSLGASLFLTALMGYRFISSGKIMPAGVVAGLSLINVLRLSYRVVMPVKNG</sequence>
<dbReference type="EMBL" id="JAWJWE010000006">
    <property type="protein sequence ID" value="KAK6632898.1"/>
    <property type="molecule type" value="Genomic_DNA"/>
</dbReference>
<evidence type="ECO:0000256" key="2">
    <source>
        <dbReference type="ARBA" id="ARBA00007590"/>
    </source>
</evidence>
<evidence type="ECO:0000256" key="3">
    <source>
        <dbReference type="ARBA" id="ARBA00022692"/>
    </source>
</evidence>
<gene>
    <name evidence="7" type="primary">TMEM14C</name>
    <name evidence="7" type="ORF">RUM43_012641</name>
</gene>
<feature type="transmembrane region" description="Helical" evidence="6">
    <location>
        <begin position="79"/>
        <end position="98"/>
    </location>
</feature>
<comment type="subcellular location">
    <subcellularLocation>
        <location evidence="1">Membrane</location>
    </subcellularLocation>
</comment>
<feature type="transmembrane region" description="Helical" evidence="6">
    <location>
        <begin position="55"/>
        <end position="74"/>
    </location>
</feature>
<dbReference type="InterPro" id="IPR005349">
    <property type="entry name" value="TMEM14"/>
</dbReference>
<dbReference type="PANTHER" id="PTHR12668:SF43">
    <property type="entry name" value="TRANSMEMBRANE PROTEIN 14 HOMOLOG"/>
    <property type="match status" value="1"/>
</dbReference>
<dbReference type="PANTHER" id="PTHR12668">
    <property type="entry name" value="TRANSMEMBRANE PROTEIN 14, 15"/>
    <property type="match status" value="1"/>
</dbReference>
<keyword evidence="3 6" id="KW-0812">Transmembrane</keyword>
<evidence type="ECO:0000256" key="1">
    <source>
        <dbReference type="ARBA" id="ARBA00004370"/>
    </source>
</evidence>
<feature type="transmembrane region" description="Helical" evidence="6">
    <location>
        <begin position="6"/>
        <end position="23"/>
    </location>
</feature>
<reference evidence="7 8" key="1">
    <citation type="submission" date="2023-10" db="EMBL/GenBank/DDBJ databases">
        <title>Genomes of two closely related lineages of the louse Polyplax serrata with different host specificities.</title>
        <authorList>
            <person name="Martinu J."/>
            <person name="Tarabai H."/>
            <person name="Stefka J."/>
            <person name="Hypsa V."/>
        </authorList>
    </citation>
    <scope>NUCLEOTIDE SEQUENCE [LARGE SCALE GENOMIC DNA]</scope>
    <source>
        <strain evidence="7">HR10_N</strain>
    </source>
</reference>
<evidence type="ECO:0000313" key="8">
    <source>
        <dbReference type="Proteomes" id="UP001372834"/>
    </source>
</evidence>
<evidence type="ECO:0000313" key="7">
    <source>
        <dbReference type="EMBL" id="KAK6632898.1"/>
    </source>
</evidence>
<dbReference type="Pfam" id="PF03647">
    <property type="entry name" value="Tmemb_14"/>
    <property type="match status" value="1"/>
</dbReference>
<evidence type="ECO:0000256" key="5">
    <source>
        <dbReference type="ARBA" id="ARBA00023136"/>
    </source>
</evidence>
<keyword evidence="4 6" id="KW-1133">Transmembrane helix</keyword>
<proteinExistence type="inferred from homology"/>
<dbReference type="AlphaFoldDB" id="A0AAN8PJE0"/>
<evidence type="ECO:0000256" key="4">
    <source>
        <dbReference type="ARBA" id="ARBA00022989"/>
    </source>
</evidence>
<feature type="transmembrane region" description="Helical" evidence="6">
    <location>
        <begin position="30"/>
        <end position="49"/>
    </location>
</feature>
<accession>A0AAN8PJE0</accession>
<name>A0AAN8PJE0_POLSC</name>
<dbReference type="Proteomes" id="UP001372834">
    <property type="component" value="Unassembled WGS sequence"/>
</dbReference>
<dbReference type="GO" id="GO:0031966">
    <property type="term" value="C:mitochondrial membrane"/>
    <property type="evidence" value="ECO:0007669"/>
    <property type="project" value="TreeGrafter"/>
</dbReference>
<protein>
    <submittedName>
        <fullName evidence="7">Transmembrane protein 14C</fullName>
    </submittedName>
</protein>
<comment type="similarity">
    <text evidence="2">Belongs to the TMEM14 family.</text>
</comment>
<keyword evidence="5 6" id="KW-0472">Membrane</keyword>
<dbReference type="Gene3D" id="1.10.10.1740">
    <property type="entry name" value="Transmembrane protein 14-like"/>
    <property type="match status" value="1"/>
</dbReference>
<evidence type="ECO:0000256" key="6">
    <source>
        <dbReference type="SAM" id="Phobius"/>
    </source>
</evidence>
<dbReference type="GO" id="GO:0070453">
    <property type="term" value="P:regulation of heme biosynthetic process"/>
    <property type="evidence" value="ECO:0007669"/>
    <property type="project" value="TreeGrafter"/>
</dbReference>
<dbReference type="InterPro" id="IPR044890">
    <property type="entry name" value="TMEM14_sf"/>
</dbReference>
<comment type="caution">
    <text evidence="7">The sequence shown here is derived from an EMBL/GenBank/DDBJ whole genome shotgun (WGS) entry which is preliminary data.</text>
</comment>
<organism evidence="7 8">
    <name type="scientific">Polyplax serrata</name>
    <name type="common">Common mouse louse</name>
    <dbReference type="NCBI Taxonomy" id="468196"/>
    <lineage>
        <taxon>Eukaryota</taxon>
        <taxon>Metazoa</taxon>
        <taxon>Ecdysozoa</taxon>
        <taxon>Arthropoda</taxon>
        <taxon>Hexapoda</taxon>
        <taxon>Insecta</taxon>
        <taxon>Pterygota</taxon>
        <taxon>Neoptera</taxon>
        <taxon>Paraneoptera</taxon>
        <taxon>Psocodea</taxon>
        <taxon>Troctomorpha</taxon>
        <taxon>Phthiraptera</taxon>
        <taxon>Anoplura</taxon>
        <taxon>Polyplacidae</taxon>
        <taxon>Polyplax</taxon>
    </lineage>
</organism>